<dbReference type="PANTHER" id="PTHR31479">
    <property type="entry name" value="ALPHA/BETA-HYDROLASES SUPERFAMILY PROTEIN"/>
    <property type="match status" value="1"/>
</dbReference>
<dbReference type="Pfam" id="PF01764">
    <property type="entry name" value="Lipase_3"/>
    <property type="match status" value="1"/>
</dbReference>
<reference evidence="3 4" key="1">
    <citation type="submission" date="2021-03" db="EMBL/GenBank/DDBJ databases">
        <authorList>
            <person name="King G.J."/>
            <person name="Bancroft I."/>
            <person name="Baten A."/>
            <person name="Bloomfield J."/>
            <person name="Borpatragohain P."/>
            <person name="He Z."/>
            <person name="Irish N."/>
            <person name="Irwin J."/>
            <person name="Liu K."/>
            <person name="Mauleon R.P."/>
            <person name="Moore J."/>
            <person name="Morris R."/>
            <person name="Ostergaard L."/>
            <person name="Wang B."/>
            <person name="Wells R."/>
        </authorList>
    </citation>
    <scope>NUCLEOTIDE SEQUENCE [LARGE SCALE GENOMIC DNA]</scope>
    <source>
        <strain evidence="3">R-o-18</strain>
        <tissue evidence="3">Leaf</tissue>
    </source>
</reference>
<dbReference type="InterPro" id="IPR029058">
    <property type="entry name" value="AB_hydrolase_fold"/>
</dbReference>
<keyword evidence="1" id="KW-0378">Hydrolase</keyword>
<dbReference type="PANTHER" id="PTHR31479:SF31">
    <property type="entry name" value="ALPHA_BETA-HYDROLASES SUPERFAMILY PROTEIN"/>
    <property type="match status" value="1"/>
</dbReference>
<name>A0ABQ7NMQ0_BRACM</name>
<gene>
    <name evidence="3" type="primary">A02p056230.1_BraROA</name>
    <name evidence="3" type="ORF">IGI04_008460</name>
</gene>
<evidence type="ECO:0000313" key="4">
    <source>
        <dbReference type="Proteomes" id="UP000823674"/>
    </source>
</evidence>
<accession>A0ABQ7NMQ0</accession>
<dbReference type="InterPro" id="IPR002921">
    <property type="entry name" value="Fungal_lipase-type"/>
</dbReference>
<evidence type="ECO:0000256" key="1">
    <source>
        <dbReference type="ARBA" id="ARBA00022801"/>
    </source>
</evidence>
<dbReference type="EMBL" id="JADBGQ010000002">
    <property type="protein sequence ID" value="KAG5412141.1"/>
    <property type="molecule type" value="Genomic_DNA"/>
</dbReference>
<comment type="caution">
    <text evidence="3">The sequence shown here is derived from an EMBL/GenBank/DDBJ whole genome shotgun (WGS) entry which is preliminary data.</text>
</comment>
<keyword evidence="4" id="KW-1185">Reference proteome</keyword>
<sequence length="392" mass="44145">MEEEDDMVKEGLMASPREIFSISGPIHLTSIDCPSQQAVYILKYYFIIKVNFFGRNNSYHRTSVASCLVQAVYTLERDRQQNRIGLKSQAHHWWEFFNFTLAETLIDQSDGSIYGAVFQYKLFSYNYHNTPYSKTPPFHVIAFRGTIMKPHSRSRDLRLDLRCVRDSLHDSTRFVHAIEVIKTAVAKTGNAAVWLAGHSLGAAVALLAGKIMTRSGFPLECYLFNPPFSSIPIEKLVKSEKLKHGVRFAGSLVKAGVAIAVKGRHHHNKGQEDDSFMKLASWIPYLYVSPLDPICSEYIGYFNHRNKMFEIGAGKIERIATRNSLRSLLTGGGGGGGGSSCSDSTSEPLHLLPSAYMTINTSKSPDFKRAHGIHQWWDPMFNGEYVLHQFNQ</sequence>
<dbReference type="Gene3D" id="3.40.50.1820">
    <property type="entry name" value="alpha/beta hydrolase"/>
    <property type="match status" value="1"/>
</dbReference>
<evidence type="ECO:0000259" key="2">
    <source>
        <dbReference type="Pfam" id="PF01764"/>
    </source>
</evidence>
<feature type="domain" description="Fungal lipase-type" evidence="2">
    <location>
        <begin position="179"/>
        <end position="227"/>
    </location>
</feature>
<evidence type="ECO:0000313" key="3">
    <source>
        <dbReference type="EMBL" id="KAG5412141.1"/>
    </source>
</evidence>
<organism evidence="3 4">
    <name type="scientific">Brassica rapa subsp. trilocularis</name>
    <dbReference type="NCBI Taxonomy" id="1813537"/>
    <lineage>
        <taxon>Eukaryota</taxon>
        <taxon>Viridiplantae</taxon>
        <taxon>Streptophyta</taxon>
        <taxon>Embryophyta</taxon>
        <taxon>Tracheophyta</taxon>
        <taxon>Spermatophyta</taxon>
        <taxon>Magnoliopsida</taxon>
        <taxon>eudicotyledons</taxon>
        <taxon>Gunneridae</taxon>
        <taxon>Pentapetalae</taxon>
        <taxon>rosids</taxon>
        <taxon>malvids</taxon>
        <taxon>Brassicales</taxon>
        <taxon>Brassicaceae</taxon>
        <taxon>Brassiceae</taxon>
        <taxon>Brassica</taxon>
    </lineage>
</organism>
<dbReference type="Proteomes" id="UP000823674">
    <property type="component" value="Chromosome A02"/>
</dbReference>
<dbReference type="SUPFAM" id="SSF53474">
    <property type="entry name" value="alpha/beta-Hydrolases"/>
    <property type="match status" value="1"/>
</dbReference>
<protein>
    <recommendedName>
        <fullName evidence="2">Fungal lipase-type domain-containing protein</fullName>
    </recommendedName>
</protein>
<proteinExistence type="predicted"/>